<dbReference type="GO" id="GO:0008380">
    <property type="term" value="P:RNA splicing"/>
    <property type="evidence" value="ECO:0007669"/>
    <property type="project" value="UniProtKB-KW"/>
</dbReference>
<dbReference type="Gene3D" id="1.25.40.10">
    <property type="entry name" value="Tetratricopeptide repeat domain"/>
    <property type="match status" value="2"/>
</dbReference>
<dbReference type="GO" id="GO:0003723">
    <property type="term" value="F:RNA binding"/>
    <property type="evidence" value="ECO:0007669"/>
    <property type="project" value="UniProtKB-UniRule"/>
</dbReference>
<dbReference type="InterPro" id="IPR008847">
    <property type="entry name" value="Suf"/>
</dbReference>
<dbReference type="InterPro" id="IPR011990">
    <property type="entry name" value="TPR-like_helical_dom_sf"/>
</dbReference>
<evidence type="ECO:0000256" key="2">
    <source>
        <dbReference type="ARBA" id="ARBA00022664"/>
    </source>
</evidence>
<name>E2BRL0_HARSA</name>
<dbReference type="InterPro" id="IPR000504">
    <property type="entry name" value="RRM_dom"/>
</dbReference>
<dbReference type="InterPro" id="IPR034217">
    <property type="entry name" value="SART3_RRM1"/>
</dbReference>
<dbReference type="PANTHER" id="PTHR17204">
    <property type="entry name" value="PRE-MRNA PROCESSING PROTEIN PRP39-RELATED"/>
    <property type="match status" value="1"/>
</dbReference>
<dbReference type="InParanoid" id="E2BRL0"/>
<feature type="compositionally biased region" description="Acidic residues" evidence="8">
    <location>
        <begin position="1"/>
        <end position="10"/>
    </location>
</feature>
<organism evidence="11">
    <name type="scientific">Harpegnathos saltator</name>
    <name type="common">Jerdon's jumping ant</name>
    <dbReference type="NCBI Taxonomy" id="610380"/>
    <lineage>
        <taxon>Eukaryota</taxon>
        <taxon>Metazoa</taxon>
        <taxon>Ecdysozoa</taxon>
        <taxon>Arthropoda</taxon>
        <taxon>Hexapoda</taxon>
        <taxon>Insecta</taxon>
        <taxon>Pterygota</taxon>
        <taxon>Neoptera</taxon>
        <taxon>Endopterygota</taxon>
        <taxon>Hymenoptera</taxon>
        <taxon>Apocrita</taxon>
        <taxon>Aculeata</taxon>
        <taxon>Formicoidea</taxon>
        <taxon>Formicidae</taxon>
        <taxon>Ponerinae</taxon>
        <taxon>Ponerini</taxon>
        <taxon>Harpegnathos</taxon>
    </lineage>
</organism>
<keyword evidence="2" id="KW-0507">mRNA processing</keyword>
<dbReference type="STRING" id="610380.E2BRL0"/>
<dbReference type="InterPro" id="IPR012677">
    <property type="entry name" value="Nucleotide-bd_a/b_plait_sf"/>
</dbReference>
<keyword evidence="3" id="KW-0677">Repeat</keyword>
<feature type="domain" description="RRM" evidence="9">
    <location>
        <begin position="656"/>
        <end position="732"/>
    </location>
</feature>
<dbReference type="Proteomes" id="UP000008237">
    <property type="component" value="Unassembled WGS sequence"/>
</dbReference>
<sequence length="907" mass="104376">MEEMEVENEESNEKEVIQEDTDETKKMTGNEIDKQVNIKIDDKNESDSSDDTEDANEAEVKSLEANLATNSYDYGSHVALINKLRKMGELERLRIARENMSIVYPLSPDLWLSWIQDEISCATTTDQKDNIVKLCERAVKDYISVEVWLEYLQFSIGNMCIEKDGAKNVRQLFERALTTVALHTIKGAIIWEAFREFETVLLTLVNPESIAEKKEALERIGNLFRRQLACPLLDMNKTYEEYKSWRAGNGAEAVIDESIVSRGYEQANAKLNSILTYEEKLISTQGENELLDAYKEYLLYEKQQDDPGRITVLYERAITDLSLDVSIWLNYLTYLEDKIKIESVLDTVYQRASRNIPWCSKLWQKWIRSYERWQKPVSKVQILLENALTTGFSIAEDYRNLWMTYLEFLRRRYEMVLEEEEKRLDVLLDTFNKACDYMAQCFGLNGDPDCIILQYWARTEGIHANNMERARVLWADILSQGHSTKASYWLEYIALERYCGDTKHLRKLYHKALASVTDWPESIANSWIDFERDEGNLEQMEICEMKTKEKLEKNAEEKRKIQETSTESKLSMHYKKINKRKSDDTGKWKNLSCLQPKIVKNDKIQVKPKLQDYLNINAKINNNGTESESKIIPPGFTVLENKYIDADNQKEVDNNITVFVSNLDYTATEEEVRDALKLAGPITLFKMIKDYRGRSKGYCYVQLSNAEAVEIALKMDRIAIRGRPMFVSRCDPNKNTRRSGFKYSSTLEKNKLFVKGLPITTTKEELEEIFKIYGALKEVRLVTYRNGHSKGLAYVEYCDEATAAKALLGIDGMKIHGKVISVAISQPPYRKKSQTVEDNDGQIKSLGATATSRTAFGVPKILLSMVPRNVKINSSNDSSNGNVNLTGHGVAQSMSNQDFRNMLLNKK</sequence>
<evidence type="ECO:0000256" key="6">
    <source>
        <dbReference type="ARBA" id="ARBA00023242"/>
    </source>
</evidence>
<dbReference type="InterPro" id="IPR035979">
    <property type="entry name" value="RBD_domain_sf"/>
</dbReference>
<keyword evidence="4 7" id="KW-0694">RNA-binding</keyword>
<evidence type="ECO:0000313" key="10">
    <source>
        <dbReference type="EMBL" id="EFN81702.1"/>
    </source>
</evidence>
<dbReference type="PANTHER" id="PTHR17204:SF25">
    <property type="entry name" value="RRM DOMAIN-CONTAINING PROTEIN"/>
    <property type="match status" value="1"/>
</dbReference>
<dbReference type="InterPro" id="IPR003107">
    <property type="entry name" value="HAT"/>
</dbReference>
<dbReference type="InterPro" id="IPR034218">
    <property type="entry name" value="SART3_RRM2"/>
</dbReference>
<feature type="domain" description="RRM" evidence="9">
    <location>
        <begin position="750"/>
        <end position="827"/>
    </location>
</feature>
<reference evidence="10 11" key="1">
    <citation type="journal article" date="2010" name="Science">
        <title>Genomic comparison of the ants Camponotus floridanus and Harpegnathos saltator.</title>
        <authorList>
            <person name="Bonasio R."/>
            <person name="Zhang G."/>
            <person name="Ye C."/>
            <person name="Mutti N.S."/>
            <person name="Fang X."/>
            <person name="Qin N."/>
            <person name="Donahue G."/>
            <person name="Yang P."/>
            <person name="Li Q."/>
            <person name="Li C."/>
            <person name="Zhang P."/>
            <person name="Huang Z."/>
            <person name="Berger S.L."/>
            <person name="Reinberg D."/>
            <person name="Wang J."/>
            <person name="Liebig J."/>
        </authorList>
    </citation>
    <scope>NUCLEOTIDE SEQUENCE [LARGE SCALE GENOMIC DNA]</scope>
    <source>
        <strain evidence="10 11">R22 G/1</strain>
    </source>
</reference>
<dbReference type="PROSITE" id="PS50102">
    <property type="entry name" value="RRM"/>
    <property type="match status" value="2"/>
</dbReference>
<dbReference type="Pfam" id="PF00076">
    <property type="entry name" value="RRM_1"/>
    <property type="match status" value="2"/>
</dbReference>
<dbReference type="FunFam" id="1.25.40.10:FF:000098">
    <property type="entry name" value="Squamous cell carcinoma antigen recognized by T-cells 3"/>
    <property type="match status" value="1"/>
</dbReference>
<accession>E2BRL0</accession>
<keyword evidence="6" id="KW-0539">Nucleus</keyword>
<dbReference type="GO" id="GO:0005634">
    <property type="term" value="C:nucleus"/>
    <property type="evidence" value="ECO:0007669"/>
    <property type="project" value="UniProtKB-SubCell"/>
</dbReference>
<evidence type="ECO:0000256" key="1">
    <source>
        <dbReference type="ARBA" id="ARBA00004123"/>
    </source>
</evidence>
<dbReference type="OMA" id="LWARYIL"/>
<dbReference type="SUPFAM" id="SSF54928">
    <property type="entry name" value="RNA-binding domain, RBD"/>
    <property type="match status" value="2"/>
</dbReference>
<gene>
    <name evidence="10" type="ORF">EAI_14330</name>
</gene>
<keyword evidence="5" id="KW-0508">mRNA splicing</keyword>
<protein>
    <submittedName>
        <fullName evidence="10">Squamous cell carcinoma antigen recognized by T-cells 3</fullName>
    </submittedName>
</protein>
<dbReference type="CDD" id="cd12391">
    <property type="entry name" value="RRM1_SART3"/>
    <property type="match status" value="1"/>
</dbReference>
<dbReference type="Pfam" id="PF05843">
    <property type="entry name" value="Suf"/>
    <property type="match status" value="1"/>
</dbReference>
<evidence type="ECO:0000256" key="7">
    <source>
        <dbReference type="PROSITE-ProRule" id="PRU00176"/>
    </source>
</evidence>
<proteinExistence type="predicted"/>
<evidence type="ECO:0000256" key="3">
    <source>
        <dbReference type="ARBA" id="ARBA00022737"/>
    </source>
</evidence>
<dbReference type="AlphaFoldDB" id="E2BRL0"/>
<feature type="region of interest" description="Disordered" evidence="8">
    <location>
        <begin position="1"/>
        <end position="57"/>
    </location>
</feature>
<feature type="compositionally biased region" description="Basic and acidic residues" evidence="8">
    <location>
        <begin position="11"/>
        <end position="46"/>
    </location>
</feature>
<evidence type="ECO:0000256" key="5">
    <source>
        <dbReference type="ARBA" id="ARBA00023187"/>
    </source>
</evidence>
<dbReference type="OrthoDB" id="360390at2759"/>
<dbReference type="KEGG" id="hst:105185821"/>
<comment type="subcellular location">
    <subcellularLocation>
        <location evidence="1">Nucleus</location>
    </subcellularLocation>
</comment>
<evidence type="ECO:0000259" key="9">
    <source>
        <dbReference type="PROSITE" id="PS50102"/>
    </source>
</evidence>
<keyword evidence="11" id="KW-1185">Reference proteome</keyword>
<dbReference type="EMBL" id="GL449965">
    <property type="protein sequence ID" value="EFN81702.1"/>
    <property type="molecule type" value="Genomic_DNA"/>
</dbReference>
<dbReference type="FunCoup" id="E2BRL0">
    <property type="interactions" value="1264"/>
</dbReference>
<dbReference type="PhylomeDB" id="E2BRL0"/>
<dbReference type="GO" id="GO:0006397">
    <property type="term" value="P:mRNA processing"/>
    <property type="evidence" value="ECO:0007669"/>
    <property type="project" value="UniProtKB-KW"/>
</dbReference>
<dbReference type="CDD" id="cd12392">
    <property type="entry name" value="RRM2_SART3"/>
    <property type="match status" value="1"/>
</dbReference>
<evidence type="ECO:0000256" key="4">
    <source>
        <dbReference type="ARBA" id="ARBA00022884"/>
    </source>
</evidence>
<dbReference type="SMART" id="SM00360">
    <property type="entry name" value="RRM"/>
    <property type="match status" value="2"/>
</dbReference>
<dbReference type="SMART" id="SM00386">
    <property type="entry name" value="HAT"/>
    <property type="match status" value="8"/>
</dbReference>
<feature type="compositionally biased region" description="Acidic residues" evidence="8">
    <location>
        <begin position="47"/>
        <end position="57"/>
    </location>
</feature>
<evidence type="ECO:0000313" key="11">
    <source>
        <dbReference type="Proteomes" id="UP000008237"/>
    </source>
</evidence>
<dbReference type="Gene3D" id="3.30.70.330">
    <property type="match status" value="2"/>
</dbReference>
<evidence type="ECO:0000256" key="8">
    <source>
        <dbReference type="SAM" id="MobiDB-lite"/>
    </source>
</evidence>
<dbReference type="SUPFAM" id="SSF48452">
    <property type="entry name" value="TPR-like"/>
    <property type="match status" value="1"/>
</dbReference>